<keyword evidence="6" id="KW-1185">Reference proteome</keyword>
<comment type="subcellular location">
    <subcellularLocation>
        <location evidence="1">Membrane</location>
    </subcellularLocation>
</comment>
<evidence type="ECO:0000256" key="3">
    <source>
        <dbReference type="ARBA" id="ARBA00022989"/>
    </source>
</evidence>
<keyword evidence="3" id="KW-1133">Transmembrane helix</keyword>
<gene>
    <name evidence="5" type="ORF">BJX66DRAFT_250200</name>
</gene>
<protein>
    <submittedName>
        <fullName evidence="5">Uncharacterized protein</fullName>
    </submittedName>
</protein>
<evidence type="ECO:0000256" key="2">
    <source>
        <dbReference type="ARBA" id="ARBA00022692"/>
    </source>
</evidence>
<dbReference type="EMBL" id="JBFTWV010000074">
    <property type="protein sequence ID" value="KAL2788772.1"/>
    <property type="molecule type" value="Genomic_DNA"/>
</dbReference>
<evidence type="ECO:0000256" key="4">
    <source>
        <dbReference type="ARBA" id="ARBA00023136"/>
    </source>
</evidence>
<reference evidence="5 6" key="1">
    <citation type="submission" date="2024-07" db="EMBL/GenBank/DDBJ databases">
        <title>Section-level genome sequencing and comparative genomics of Aspergillus sections Usti and Cavernicolus.</title>
        <authorList>
            <consortium name="Lawrence Berkeley National Laboratory"/>
            <person name="Nybo J.L."/>
            <person name="Vesth T.C."/>
            <person name="Theobald S."/>
            <person name="Frisvad J.C."/>
            <person name="Larsen T.O."/>
            <person name="Kjaerboelling I."/>
            <person name="Rothschild-Mancinelli K."/>
            <person name="Lyhne E.K."/>
            <person name="Kogle M.E."/>
            <person name="Barry K."/>
            <person name="Clum A."/>
            <person name="Na H."/>
            <person name="Ledsgaard L."/>
            <person name="Lin J."/>
            <person name="Lipzen A."/>
            <person name="Kuo A."/>
            <person name="Riley R."/>
            <person name="Mondo S."/>
            <person name="Labutti K."/>
            <person name="Haridas S."/>
            <person name="Pangalinan J."/>
            <person name="Salamov A.A."/>
            <person name="Simmons B.A."/>
            <person name="Magnuson J.K."/>
            <person name="Chen J."/>
            <person name="Drula E."/>
            <person name="Henrissat B."/>
            <person name="Wiebenga A."/>
            <person name="Lubbers R.J."/>
            <person name="Gomes A.C."/>
            <person name="Makela M.R."/>
            <person name="Stajich J."/>
            <person name="Grigoriev I.V."/>
            <person name="Mortensen U.H."/>
            <person name="De Vries R.P."/>
            <person name="Baker S.E."/>
            <person name="Andersen M.R."/>
        </authorList>
    </citation>
    <scope>NUCLEOTIDE SEQUENCE [LARGE SCALE GENOMIC DNA]</scope>
    <source>
        <strain evidence="5 6">CBS 209.92</strain>
    </source>
</reference>
<comment type="caution">
    <text evidence="5">The sequence shown here is derived from an EMBL/GenBank/DDBJ whole genome shotgun (WGS) entry which is preliminary data.</text>
</comment>
<dbReference type="Gene3D" id="1.20.1250.20">
    <property type="entry name" value="MFS general substrate transporter like domains"/>
    <property type="match status" value="1"/>
</dbReference>
<dbReference type="InterPro" id="IPR005828">
    <property type="entry name" value="MFS_sugar_transport-like"/>
</dbReference>
<evidence type="ECO:0000313" key="6">
    <source>
        <dbReference type="Proteomes" id="UP001610563"/>
    </source>
</evidence>
<dbReference type="Pfam" id="PF00083">
    <property type="entry name" value="Sugar_tr"/>
    <property type="match status" value="1"/>
</dbReference>
<accession>A0ABR4G0I4</accession>
<organism evidence="5 6">
    <name type="scientific">Aspergillus keveii</name>
    <dbReference type="NCBI Taxonomy" id="714993"/>
    <lineage>
        <taxon>Eukaryota</taxon>
        <taxon>Fungi</taxon>
        <taxon>Dikarya</taxon>
        <taxon>Ascomycota</taxon>
        <taxon>Pezizomycotina</taxon>
        <taxon>Eurotiomycetes</taxon>
        <taxon>Eurotiomycetidae</taxon>
        <taxon>Eurotiales</taxon>
        <taxon>Aspergillaceae</taxon>
        <taxon>Aspergillus</taxon>
        <taxon>Aspergillus subgen. Nidulantes</taxon>
    </lineage>
</organism>
<dbReference type="Proteomes" id="UP001610563">
    <property type="component" value="Unassembled WGS sequence"/>
</dbReference>
<dbReference type="InterPro" id="IPR036259">
    <property type="entry name" value="MFS_trans_sf"/>
</dbReference>
<proteinExistence type="predicted"/>
<name>A0ABR4G0I4_9EURO</name>
<keyword evidence="4" id="KW-0472">Membrane</keyword>
<keyword evidence="2" id="KW-0812">Transmembrane</keyword>
<sequence length="146" mass="16614">MIYLCPESLRWLVMKGQHNEALAILTKYPDNGIETAQVQAEFQEMVAGVEVDQSQMEFTWVGVKSLISKHANQHHLLVAFVTGVGSQCAVCRFRAYIHLPPRSPRASRVQHLEAENAHQRYHLHLLLLAPRIKCRSLFLFSTAKPL</sequence>
<evidence type="ECO:0000256" key="1">
    <source>
        <dbReference type="ARBA" id="ARBA00004370"/>
    </source>
</evidence>
<evidence type="ECO:0000313" key="5">
    <source>
        <dbReference type="EMBL" id="KAL2788772.1"/>
    </source>
</evidence>